<evidence type="ECO:0000256" key="2">
    <source>
        <dbReference type="SAM" id="SignalP"/>
    </source>
</evidence>
<gene>
    <name evidence="3" type="ORF">NCTC10172_01196</name>
</gene>
<evidence type="ECO:0008006" key="5">
    <source>
        <dbReference type="Google" id="ProtNLM"/>
    </source>
</evidence>
<dbReference type="KEGG" id="ahk:NCTC10172_01196"/>
<evidence type="ECO:0000313" key="3">
    <source>
        <dbReference type="EMBL" id="VEU83144.1"/>
    </source>
</evidence>
<dbReference type="RefSeq" id="WP_035370106.1">
    <property type="nucleotide sequence ID" value="NZ_LR215050.1"/>
</dbReference>
<proteinExistence type="predicted"/>
<keyword evidence="1" id="KW-0812">Transmembrane</keyword>
<keyword evidence="1" id="KW-0472">Membrane</keyword>
<dbReference type="Proteomes" id="UP000290909">
    <property type="component" value="Chromosome"/>
</dbReference>
<sequence length="550" mass="59481">MNKKLLSLLMVFCSLIGVALTTQKTFAANSASEITINGESYTNFIIDYDGNGNYGYTVYLDGVAYPGGLIGLIDDYADSFTNPNIDYGLEIKGAANQPITITGTGSVNRVHINYDGTKIDIYLDGVKYSGGLSTYIDDFATEISNPYAVYAIMISSNLRPVISGQETFVTSVDDPKPLSFFQGYLTAIDETDGNITNNIYVVSDNYTTNKSILGTYTVVFGVKDSANNESTLEVKISVVDVTKPVITGNSSKVQISYTQTWNVENFRSTLTVSDNYATMNNSHIVVKTDGYTSNKTNLGTYNVVFSATDPSGNETTFTKQVEVIDDIAPVFSGPTVLTKPSTSILSVNEIKAQLTATDAKEGNKTSQITVFEDNYTGNGNRVGNYTITFQVSDSKGNRATHVVTVSVQDNIPPVWYIQDGVSFKLVQPATLTRQQIINLLVATGQLNVSATTQINFLVDEYSGNETTPGVYTVSIGYSNTAGNEGVHTIAITVLDQEDSNPIVVNPDKTILDNIVEFISSPTGIVTIVAVAGLGFILIATNNKKTYRRKK</sequence>
<keyword evidence="2" id="KW-0732">Signal</keyword>
<evidence type="ECO:0000313" key="4">
    <source>
        <dbReference type="Proteomes" id="UP000290909"/>
    </source>
</evidence>
<organism evidence="3 4">
    <name type="scientific">Acholeplasma hippikon</name>
    <dbReference type="NCBI Taxonomy" id="264636"/>
    <lineage>
        <taxon>Bacteria</taxon>
        <taxon>Bacillati</taxon>
        <taxon>Mycoplasmatota</taxon>
        <taxon>Mollicutes</taxon>
        <taxon>Acholeplasmatales</taxon>
        <taxon>Acholeplasmataceae</taxon>
        <taxon>Acholeplasma</taxon>
    </lineage>
</organism>
<keyword evidence="1" id="KW-1133">Transmembrane helix</keyword>
<dbReference type="AlphaFoldDB" id="A0A449BL36"/>
<feature type="chain" id="PRO_5019440944" description="HYR domain" evidence="2">
    <location>
        <begin position="28"/>
        <end position="550"/>
    </location>
</feature>
<feature type="signal peptide" evidence="2">
    <location>
        <begin position="1"/>
        <end position="27"/>
    </location>
</feature>
<feature type="transmembrane region" description="Helical" evidence="1">
    <location>
        <begin position="517"/>
        <end position="540"/>
    </location>
</feature>
<accession>A0A449BL36</accession>
<evidence type="ECO:0000256" key="1">
    <source>
        <dbReference type="SAM" id="Phobius"/>
    </source>
</evidence>
<dbReference type="EMBL" id="LR215050">
    <property type="protein sequence ID" value="VEU83144.1"/>
    <property type="molecule type" value="Genomic_DNA"/>
</dbReference>
<dbReference type="PANTHER" id="PTHR24273">
    <property type="entry name" value="FI04643P-RELATED"/>
    <property type="match status" value="1"/>
</dbReference>
<dbReference type="PANTHER" id="PTHR24273:SF32">
    <property type="entry name" value="HYALIN"/>
    <property type="match status" value="1"/>
</dbReference>
<protein>
    <recommendedName>
        <fullName evidence="5">HYR domain</fullName>
    </recommendedName>
</protein>
<dbReference type="Gene3D" id="2.60.40.10">
    <property type="entry name" value="Immunoglobulins"/>
    <property type="match status" value="3"/>
</dbReference>
<name>A0A449BL36_9MOLU</name>
<dbReference type="STRING" id="1408416.GCA_000702765_01375"/>
<reference evidence="3 4" key="1">
    <citation type="submission" date="2019-01" db="EMBL/GenBank/DDBJ databases">
        <authorList>
            <consortium name="Pathogen Informatics"/>
        </authorList>
    </citation>
    <scope>NUCLEOTIDE SEQUENCE [LARGE SCALE GENOMIC DNA]</scope>
    <source>
        <strain evidence="3 4">NCTC10172</strain>
    </source>
</reference>
<keyword evidence="4" id="KW-1185">Reference proteome</keyword>
<dbReference type="InterPro" id="IPR013783">
    <property type="entry name" value="Ig-like_fold"/>
</dbReference>